<keyword evidence="2" id="KW-1185">Reference proteome</keyword>
<protein>
    <submittedName>
        <fullName evidence="1">Uncharacterized protein</fullName>
    </submittedName>
</protein>
<reference evidence="1" key="1">
    <citation type="submission" date="2019-04" db="EMBL/GenBank/DDBJ databases">
        <authorList>
            <consortium name="Science for Life Laboratories"/>
        </authorList>
    </citation>
    <scope>NUCLEOTIDE SEQUENCE</scope>
    <source>
        <strain evidence="1">MBLW1</strain>
    </source>
</reference>
<name>A0A6C2YU56_9BACT</name>
<dbReference type="AlphaFoldDB" id="A0A6C2YU56"/>
<evidence type="ECO:0000313" key="1">
    <source>
        <dbReference type="EMBL" id="VIP05278.1"/>
    </source>
</evidence>
<dbReference type="InParanoid" id="A0A6C2YU56"/>
<accession>A0A6C2YU56</accession>
<organism evidence="1">
    <name type="scientific">Tuwongella immobilis</name>
    <dbReference type="NCBI Taxonomy" id="692036"/>
    <lineage>
        <taxon>Bacteria</taxon>
        <taxon>Pseudomonadati</taxon>
        <taxon>Planctomycetota</taxon>
        <taxon>Planctomycetia</taxon>
        <taxon>Gemmatales</taxon>
        <taxon>Gemmataceae</taxon>
        <taxon>Tuwongella</taxon>
    </lineage>
</organism>
<sequence>MFVGKQLNAADNINNQRYGSLTGAVGHLPHHSATTPTAKSFVTNGFPLGIRITAEVDKLPTGYYNAEVVLRGLVRSDGWNLHQESGAADGTWDEIEEQGYGGWTASHR</sequence>
<proteinExistence type="predicted"/>
<dbReference type="EMBL" id="LR586016">
    <property type="protein sequence ID" value="VIP05278.1"/>
    <property type="molecule type" value="Genomic_DNA"/>
</dbReference>
<dbReference type="KEGG" id="tim:GMBLW1_39150"/>
<dbReference type="Proteomes" id="UP000464378">
    <property type="component" value="Chromosome"/>
</dbReference>
<dbReference type="RefSeq" id="WP_162660375.1">
    <property type="nucleotide sequence ID" value="NZ_LR593887.1"/>
</dbReference>
<dbReference type="EMBL" id="LR593887">
    <property type="protein sequence ID" value="VTS07912.1"/>
    <property type="molecule type" value="Genomic_DNA"/>
</dbReference>
<evidence type="ECO:0000313" key="2">
    <source>
        <dbReference type="Proteomes" id="UP000464378"/>
    </source>
</evidence>
<gene>
    <name evidence="1" type="ORF">GMBLW1_39150</name>
</gene>